<comment type="similarity">
    <text evidence="1">Belongs to the metallo-beta-lactamase superfamily.</text>
</comment>
<dbReference type="InterPro" id="IPR001279">
    <property type="entry name" value="Metallo-B-lactamas"/>
</dbReference>
<dbReference type="SUPFAM" id="SSF56281">
    <property type="entry name" value="Metallo-hydrolase/oxidoreductase"/>
    <property type="match status" value="1"/>
</dbReference>
<evidence type="ECO:0000256" key="2">
    <source>
        <dbReference type="ARBA" id="ARBA00022723"/>
    </source>
</evidence>
<dbReference type="GO" id="GO:0016787">
    <property type="term" value="F:hydrolase activity"/>
    <property type="evidence" value="ECO:0007669"/>
    <property type="project" value="UniProtKB-KW"/>
</dbReference>
<dbReference type="Pfam" id="PF00753">
    <property type="entry name" value="Lactamase_B"/>
    <property type="match status" value="1"/>
</dbReference>
<dbReference type="EMBL" id="QJJK01000004">
    <property type="protein sequence ID" value="PXW60381.1"/>
    <property type="molecule type" value="Genomic_DNA"/>
</dbReference>
<reference evidence="6 7" key="1">
    <citation type="submission" date="2018-05" db="EMBL/GenBank/DDBJ databases">
        <title>Genomic Encyclopedia of Type Strains, Phase IV (KMG-IV): sequencing the most valuable type-strain genomes for metagenomic binning, comparative biology and taxonomic classification.</title>
        <authorList>
            <person name="Goeker M."/>
        </authorList>
    </citation>
    <scope>NUCLEOTIDE SEQUENCE [LARGE SCALE GENOMIC DNA]</scope>
    <source>
        <strain evidence="6 7">DSM 6462</strain>
    </source>
</reference>
<evidence type="ECO:0000259" key="5">
    <source>
        <dbReference type="SMART" id="SM00849"/>
    </source>
</evidence>
<keyword evidence="2" id="KW-0479">Metal-binding</keyword>
<evidence type="ECO:0000256" key="3">
    <source>
        <dbReference type="ARBA" id="ARBA00022801"/>
    </source>
</evidence>
<dbReference type="PANTHER" id="PTHR42978:SF6">
    <property type="entry name" value="QUORUM-QUENCHING LACTONASE YTNP-RELATED"/>
    <property type="match status" value="1"/>
</dbReference>
<proteinExistence type="inferred from homology"/>
<dbReference type="RefSeq" id="WP_110374692.1">
    <property type="nucleotide sequence ID" value="NZ_JAHBRY010000001.1"/>
</dbReference>
<dbReference type="Proteomes" id="UP000248021">
    <property type="component" value="Unassembled WGS sequence"/>
</dbReference>
<sequence length="292" mass="30979">MRKLDLGGATLFALTDAAPPPADWSYSFPKADVSLRPDLAARWFPDHRFHTRFNAFALRIADTVVLIDCGIGAGPVAYFPGLSGRLLAELAMAGIAPDDVDLVLFTHFHLDHVGWASDAEGIPTFRKARYLAPVAEMAHWQEAGDAAALPHHVAAYRTHIAPLIAAGRLTGHSTETPVLRHGPAELNLVPAPGHTEGHSIVTLSGTGRPLLTAGDLWHSPAQIGEPHWCHRADRDPAQAILTRTGFAAFAAVEAAVVAAGHFPEDRCFGVITGNAEDGFDFAPVPAADGAIS</sequence>
<keyword evidence="7" id="KW-1185">Reference proteome</keyword>
<dbReference type="OrthoDB" id="9773738at2"/>
<dbReference type="Gene3D" id="3.60.15.10">
    <property type="entry name" value="Ribonuclease Z/Hydroxyacylglutathione hydrolase-like"/>
    <property type="match status" value="1"/>
</dbReference>
<dbReference type="InterPro" id="IPR051013">
    <property type="entry name" value="MBL_superfamily_lactonases"/>
</dbReference>
<keyword evidence="3 6" id="KW-0378">Hydrolase</keyword>
<dbReference type="GO" id="GO:0046872">
    <property type="term" value="F:metal ion binding"/>
    <property type="evidence" value="ECO:0007669"/>
    <property type="project" value="UniProtKB-KW"/>
</dbReference>
<name>A0A2V3U9I5_9HYPH</name>
<dbReference type="PANTHER" id="PTHR42978">
    <property type="entry name" value="QUORUM-QUENCHING LACTONASE YTNP-RELATED-RELATED"/>
    <property type="match status" value="1"/>
</dbReference>
<dbReference type="AlphaFoldDB" id="A0A2V3U9I5"/>
<comment type="caution">
    <text evidence="6">The sequence shown here is derived from an EMBL/GenBank/DDBJ whole genome shotgun (WGS) entry which is preliminary data.</text>
</comment>
<evidence type="ECO:0000256" key="4">
    <source>
        <dbReference type="ARBA" id="ARBA00022833"/>
    </source>
</evidence>
<evidence type="ECO:0000256" key="1">
    <source>
        <dbReference type="ARBA" id="ARBA00007749"/>
    </source>
</evidence>
<dbReference type="SMART" id="SM00849">
    <property type="entry name" value="Lactamase_B"/>
    <property type="match status" value="1"/>
</dbReference>
<evidence type="ECO:0000313" key="7">
    <source>
        <dbReference type="Proteomes" id="UP000248021"/>
    </source>
</evidence>
<feature type="domain" description="Metallo-beta-lactamase" evidence="5">
    <location>
        <begin position="52"/>
        <end position="261"/>
    </location>
</feature>
<protein>
    <submittedName>
        <fullName evidence="6">Glyoxylase-like metal-dependent hydrolase (Beta-lactamase superfamily II)</fullName>
    </submittedName>
</protein>
<keyword evidence="4" id="KW-0862">Zinc</keyword>
<gene>
    <name evidence="6" type="ORF">C7450_104436</name>
</gene>
<dbReference type="InterPro" id="IPR036866">
    <property type="entry name" value="RibonucZ/Hydroxyglut_hydro"/>
</dbReference>
<accession>A0A2V3U9I5</accession>
<organism evidence="6 7">
    <name type="scientific">Chelatococcus asaccharovorans</name>
    <dbReference type="NCBI Taxonomy" id="28210"/>
    <lineage>
        <taxon>Bacteria</taxon>
        <taxon>Pseudomonadati</taxon>
        <taxon>Pseudomonadota</taxon>
        <taxon>Alphaproteobacteria</taxon>
        <taxon>Hyphomicrobiales</taxon>
        <taxon>Chelatococcaceae</taxon>
        <taxon>Chelatococcus</taxon>
    </lineage>
</organism>
<evidence type="ECO:0000313" key="6">
    <source>
        <dbReference type="EMBL" id="PXW60381.1"/>
    </source>
</evidence>